<evidence type="ECO:0000256" key="4">
    <source>
        <dbReference type="ARBA" id="ARBA00022692"/>
    </source>
</evidence>
<feature type="transmembrane region" description="Helical" evidence="7">
    <location>
        <begin position="102"/>
        <end position="119"/>
    </location>
</feature>
<keyword evidence="4 7" id="KW-0812">Transmembrane</keyword>
<dbReference type="STRING" id="1732.SAMN02910417_00522"/>
<organism evidence="8 9">
    <name type="scientific">Eubacterium oxidoreducens</name>
    <dbReference type="NCBI Taxonomy" id="1732"/>
    <lineage>
        <taxon>Bacteria</taxon>
        <taxon>Bacillati</taxon>
        <taxon>Bacillota</taxon>
        <taxon>Clostridia</taxon>
        <taxon>Eubacteriales</taxon>
        <taxon>Eubacteriaceae</taxon>
        <taxon>Eubacterium</taxon>
    </lineage>
</organism>
<feature type="transmembrane region" description="Helical" evidence="7">
    <location>
        <begin position="262"/>
        <end position="281"/>
    </location>
</feature>
<accession>A0A1G6AGD6</accession>
<evidence type="ECO:0000256" key="3">
    <source>
        <dbReference type="ARBA" id="ARBA00022679"/>
    </source>
</evidence>
<keyword evidence="5 7" id="KW-1133">Transmembrane helix</keyword>
<dbReference type="Proteomes" id="UP000199228">
    <property type="component" value="Unassembled WGS sequence"/>
</dbReference>
<feature type="transmembrane region" description="Helical" evidence="7">
    <location>
        <begin position="60"/>
        <end position="82"/>
    </location>
</feature>
<dbReference type="RefSeq" id="WP_090171889.1">
    <property type="nucleotide sequence ID" value="NZ_FMXR01000005.1"/>
</dbReference>
<keyword evidence="8" id="KW-0449">Lipoprotein</keyword>
<evidence type="ECO:0000313" key="8">
    <source>
        <dbReference type="EMBL" id="SDB07153.1"/>
    </source>
</evidence>
<dbReference type="AlphaFoldDB" id="A0A1G6AGD6"/>
<dbReference type="GO" id="GO:0005886">
    <property type="term" value="C:plasma membrane"/>
    <property type="evidence" value="ECO:0007669"/>
    <property type="project" value="UniProtKB-SubCell"/>
</dbReference>
<evidence type="ECO:0000313" key="9">
    <source>
        <dbReference type="Proteomes" id="UP000199228"/>
    </source>
</evidence>
<keyword evidence="6 7" id="KW-0472">Membrane</keyword>
<feature type="transmembrane region" description="Helical" evidence="7">
    <location>
        <begin position="224"/>
        <end position="242"/>
    </location>
</feature>
<gene>
    <name evidence="7" type="primary">lgt</name>
    <name evidence="8" type="ORF">SAMN02910417_00522</name>
</gene>
<dbReference type="UniPathway" id="UPA00664"/>
<sequence>MDMSILFPHLHINLDYVIKSVSIGNFEIAMYGICIAIGVVLGLLLVSRVAKKTGQRPEDYFDLAIFGVIFGVIGARIYYVIFSWDLYKDDLKSIFNLRQGGLAIYGGVIAAIIVTVVLSKIKKKPFFQLADTACVGLITGQICGRWGNFFNREAFGDYTDNIFAMQLPVSAVRSSDITQTLSEHIEVVDGISYIQVHPTFLYESVWNLALLVILLLTRRYIKHYGITFFIYLFGYGLGRAWIESLRTDQLLIPNTNVAVSQMLAIILVIVSAVMMIVLHKWGKEKQ</sequence>
<evidence type="ECO:0000256" key="7">
    <source>
        <dbReference type="HAMAP-Rule" id="MF_01147"/>
    </source>
</evidence>
<dbReference type="PANTHER" id="PTHR30589">
    <property type="entry name" value="PROLIPOPROTEIN DIACYLGLYCERYL TRANSFERASE"/>
    <property type="match status" value="1"/>
</dbReference>
<keyword evidence="3 7" id="KW-0808">Transferase</keyword>
<evidence type="ECO:0000256" key="6">
    <source>
        <dbReference type="ARBA" id="ARBA00023136"/>
    </source>
</evidence>
<dbReference type="PANTHER" id="PTHR30589:SF0">
    <property type="entry name" value="PHOSPHATIDYLGLYCEROL--PROLIPOPROTEIN DIACYLGLYCERYL TRANSFERASE"/>
    <property type="match status" value="1"/>
</dbReference>
<dbReference type="NCBIfam" id="TIGR00544">
    <property type="entry name" value="lgt"/>
    <property type="match status" value="1"/>
</dbReference>
<comment type="pathway">
    <text evidence="7">Protein modification; lipoprotein biosynthesis (diacylglyceryl transfer).</text>
</comment>
<comment type="catalytic activity">
    <reaction evidence="7">
        <text>L-cysteinyl-[prolipoprotein] + a 1,2-diacyl-sn-glycero-3-phospho-(1'-sn-glycerol) = an S-1,2-diacyl-sn-glyceryl-L-cysteinyl-[prolipoprotein] + sn-glycerol 1-phosphate + H(+)</text>
        <dbReference type="Rhea" id="RHEA:56712"/>
        <dbReference type="Rhea" id="RHEA-COMP:14679"/>
        <dbReference type="Rhea" id="RHEA-COMP:14680"/>
        <dbReference type="ChEBI" id="CHEBI:15378"/>
        <dbReference type="ChEBI" id="CHEBI:29950"/>
        <dbReference type="ChEBI" id="CHEBI:57685"/>
        <dbReference type="ChEBI" id="CHEBI:64716"/>
        <dbReference type="ChEBI" id="CHEBI:140658"/>
        <dbReference type="EC" id="2.5.1.145"/>
    </reaction>
</comment>
<dbReference type="PROSITE" id="PS01311">
    <property type="entry name" value="LGT"/>
    <property type="match status" value="1"/>
</dbReference>
<evidence type="ECO:0000256" key="5">
    <source>
        <dbReference type="ARBA" id="ARBA00022989"/>
    </source>
</evidence>
<dbReference type="OrthoDB" id="871140at2"/>
<evidence type="ECO:0000256" key="2">
    <source>
        <dbReference type="ARBA" id="ARBA00022475"/>
    </source>
</evidence>
<dbReference type="GO" id="GO:0008961">
    <property type="term" value="F:phosphatidylglycerol-prolipoprotein diacylglyceryl transferase activity"/>
    <property type="evidence" value="ECO:0007669"/>
    <property type="project" value="UniProtKB-UniRule"/>
</dbReference>
<comment type="function">
    <text evidence="7">Catalyzes the transfer of the diacylglyceryl group from phosphatidylglycerol to the sulfhydryl group of the N-terminal cysteine of a prolipoprotein, the first step in the formation of mature lipoproteins.</text>
</comment>
<evidence type="ECO:0000256" key="1">
    <source>
        <dbReference type="ARBA" id="ARBA00007150"/>
    </source>
</evidence>
<proteinExistence type="inferred from homology"/>
<dbReference type="EMBL" id="FMXR01000005">
    <property type="protein sequence ID" value="SDB07153.1"/>
    <property type="molecule type" value="Genomic_DNA"/>
</dbReference>
<feature type="binding site" evidence="7">
    <location>
        <position position="145"/>
    </location>
    <ligand>
        <name>a 1,2-diacyl-sn-glycero-3-phospho-(1'-sn-glycerol)</name>
        <dbReference type="ChEBI" id="CHEBI:64716"/>
    </ligand>
</feature>
<dbReference type="HAMAP" id="MF_01147">
    <property type="entry name" value="Lgt"/>
    <property type="match status" value="1"/>
</dbReference>
<dbReference type="GO" id="GO:0042158">
    <property type="term" value="P:lipoprotein biosynthetic process"/>
    <property type="evidence" value="ECO:0007669"/>
    <property type="project" value="UniProtKB-UniRule"/>
</dbReference>
<name>A0A1G6AGD6_EUBOX</name>
<dbReference type="InterPro" id="IPR001640">
    <property type="entry name" value="Lgt"/>
</dbReference>
<keyword evidence="9" id="KW-1185">Reference proteome</keyword>
<dbReference type="Pfam" id="PF01790">
    <property type="entry name" value="LGT"/>
    <property type="match status" value="1"/>
</dbReference>
<dbReference type="EC" id="2.5.1.145" evidence="7"/>
<comment type="subcellular location">
    <subcellularLocation>
        <location evidence="7">Cell membrane</location>
        <topology evidence="7">Multi-pass membrane protein</topology>
    </subcellularLocation>
</comment>
<feature type="transmembrane region" description="Helical" evidence="7">
    <location>
        <begin position="28"/>
        <end position="48"/>
    </location>
</feature>
<comment type="similarity">
    <text evidence="1 7">Belongs to the Lgt family.</text>
</comment>
<reference evidence="8 9" key="1">
    <citation type="submission" date="2016-10" db="EMBL/GenBank/DDBJ databases">
        <authorList>
            <person name="de Groot N.N."/>
        </authorList>
    </citation>
    <scope>NUCLEOTIDE SEQUENCE [LARGE SCALE GENOMIC DNA]</scope>
    <source>
        <strain evidence="8 9">DSM 3217</strain>
    </source>
</reference>
<keyword evidence="2 7" id="KW-1003">Cell membrane</keyword>
<protein>
    <recommendedName>
        <fullName evidence="7">Phosphatidylglycerol--prolipoprotein diacylglyceryl transferase</fullName>
        <ecNumber evidence="7">2.5.1.145</ecNumber>
    </recommendedName>
</protein>